<gene>
    <name evidence="1" type="ORF">METZ01_LOCUS444792</name>
</gene>
<accession>A0A382ZB64</accession>
<name>A0A382ZB64_9ZZZZ</name>
<evidence type="ECO:0000313" key="1">
    <source>
        <dbReference type="EMBL" id="SVD91938.1"/>
    </source>
</evidence>
<organism evidence="1">
    <name type="scientific">marine metagenome</name>
    <dbReference type="NCBI Taxonomy" id="408172"/>
    <lineage>
        <taxon>unclassified sequences</taxon>
        <taxon>metagenomes</taxon>
        <taxon>ecological metagenomes</taxon>
    </lineage>
</organism>
<protein>
    <submittedName>
        <fullName evidence="1">Uncharacterized protein</fullName>
    </submittedName>
</protein>
<dbReference type="AlphaFoldDB" id="A0A382ZB64"/>
<sequence length="92" mass="10313">MKNFLFVLVILSSLLFSNLFVAAPGDGEITDSQKALIETLPPDQRASILEKMGQARDIEAELEETFLDSDLKTLIDRPEEKVLTAKEQAEYL</sequence>
<feature type="non-terminal residue" evidence="1">
    <location>
        <position position="92"/>
    </location>
</feature>
<reference evidence="1" key="1">
    <citation type="submission" date="2018-05" db="EMBL/GenBank/DDBJ databases">
        <authorList>
            <person name="Lanie J.A."/>
            <person name="Ng W.-L."/>
            <person name="Kazmierczak K.M."/>
            <person name="Andrzejewski T.M."/>
            <person name="Davidsen T.M."/>
            <person name="Wayne K.J."/>
            <person name="Tettelin H."/>
            <person name="Glass J.I."/>
            <person name="Rusch D."/>
            <person name="Podicherti R."/>
            <person name="Tsui H.-C.T."/>
            <person name="Winkler M.E."/>
        </authorList>
    </citation>
    <scope>NUCLEOTIDE SEQUENCE</scope>
</reference>
<dbReference type="EMBL" id="UINC01181973">
    <property type="protein sequence ID" value="SVD91938.1"/>
    <property type="molecule type" value="Genomic_DNA"/>
</dbReference>
<proteinExistence type="predicted"/>